<proteinExistence type="predicted"/>
<feature type="transmembrane region" description="Helical" evidence="1">
    <location>
        <begin position="23"/>
        <end position="56"/>
    </location>
</feature>
<dbReference type="EMBL" id="PVWG01000019">
    <property type="protein sequence ID" value="PSB18218.1"/>
    <property type="molecule type" value="Genomic_DNA"/>
</dbReference>
<evidence type="ECO:0000313" key="3">
    <source>
        <dbReference type="Proteomes" id="UP000238634"/>
    </source>
</evidence>
<comment type="caution">
    <text evidence="2">The sequence shown here is derived from an EMBL/GenBank/DDBJ whole genome shotgun (WGS) entry which is preliminary data.</text>
</comment>
<reference evidence="2 3" key="1">
    <citation type="submission" date="2018-02" db="EMBL/GenBank/DDBJ databases">
        <authorList>
            <person name="Cohen D.B."/>
            <person name="Kent A.D."/>
        </authorList>
    </citation>
    <scope>NUCLEOTIDE SEQUENCE [LARGE SCALE GENOMIC DNA]</scope>
    <source>
        <strain evidence="2 3">ULC007</strain>
    </source>
</reference>
<protein>
    <submittedName>
        <fullName evidence="2">Uncharacterized protein</fullName>
    </submittedName>
</protein>
<accession>A0A2T1DCK9</accession>
<dbReference type="Proteomes" id="UP000238634">
    <property type="component" value="Unassembled WGS sequence"/>
</dbReference>
<evidence type="ECO:0000313" key="2">
    <source>
        <dbReference type="EMBL" id="PSB18218.1"/>
    </source>
</evidence>
<gene>
    <name evidence="2" type="ORF">C7B65_16060</name>
</gene>
<dbReference type="STRING" id="1920490.GCA_001895925_01049"/>
<dbReference type="AlphaFoldDB" id="A0A2T1DCK9"/>
<reference evidence="2 3" key="2">
    <citation type="submission" date="2018-03" db="EMBL/GenBank/DDBJ databases">
        <title>The ancient ancestry and fast evolution of plastids.</title>
        <authorList>
            <person name="Moore K.R."/>
            <person name="Magnabosco C."/>
            <person name="Momper L."/>
            <person name="Gold D.A."/>
            <person name="Bosak T."/>
            <person name="Fournier G.P."/>
        </authorList>
    </citation>
    <scope>NUCLEOTIDE SEQUENCE [LARGE SCALE GENOMIC DNA]</scope>
    <source>
        <strain evidence="2 3">ULC007</strain>
    </source>
</reference>
<keyword evidence="1" id="KW-1133">Transmembrane helix</keyword>
<keyword evidence="1" id="KW-0812">Transmembrane</keyword>
<keyword evidence="3" id="KW-1185">Reference proteome</keyword>
<evidence type="ECO:0000256" key="1">
    <source>
        <dbReference type="SAM" id="Phobius"/>
    </source>
</evidence>
<dbReference type="RefSeq" id="WP_073073225.1">
    <property type="nucleotide sequence ID" value="NZ_MPPI01000021.1"/>
</dbReference>
<organism evidence="2 3">
    <name type="scientific">Phormidesmis priestleyi ULC007</name>
    <dbReference type="NCBI Taxonomy" id="1920490"/>
    <lineage>
        <taxon>Bacteria</taxon>
        <taxon>Bacillati</taxon>
        <taxon>Cyanobacteriota</taxon>
        <taxon>Cyanophyceae</taxon>
        <taxon>Leptolyngbyales</taxon>
        <taxon>Leptolyngbyaceae</taxon>
        <taxon>Phormidesmis</taxon>
    </lineage>
</organism>
<sequence>MNRLLLLINRLARRDRRSQKPNIYLKIVDVLLALVGVLVSIALISSILIVLLIVIFRFDLSTPTDATWLYQHQESETKVTGDQQIGGGYLFVFDGQDVWLRFRVKEDSVPTKPRLFEVCKPNQFAKIRQWFLENVRERSGFLSSLNPWTRLSEVDLQSLNDLNNLRCFELGKIDNKFGQIPSNAGWWMLYNSKTRLLYLRYTEYD</sequence>
<keyword evidence="1" id="KW-0472">Membrane</keyword>
<name>A0A2T1DCK9_9CYAN</name>